<evidence type="ECO:0000313" key="3">
    <source>
        <dbReference type="Proteomes" id="UP000683401"/>
    </source>
</evidence>
<keyword evidence="1" id="KW-0812">Transmembrane</keyword>
<dbReference type="EMBL" id="CP076668">
    <property type="protein sequence ID" value="QWU84260.1"/>
    <property type="molecule type" value="Genomic_DNA"/>
</dbReference>
<keyword evidence="3" id="KW-1185">Reference proteome</keyword>
<evidence type="ECO:0000256" key="1">
    <source>
        <dbReference type="SAM" id="Phobius"/>
    </source>
</evidence>
<dbReference type="RefSeq" id="WP_216705062.1">
    <property type="nucleotide sequence ID" value="NZ_CP076668.1"/>
</dbReference>
<keyword evidence="1" id="KW-1133">Transmembrane helix</keyword>
<organism evidence="2 3">
    <name type="scientific">Pseudomonas lijiangensis</name>
    <dbReference type="NCBI Taxonomy" id="2995658"/>
    <lineage>
        <taxon>Bacteria</taxon>
        <taxon>Pseudomonadati</taxon>
        <taxon>Pseudomonadota</taxon>
        <taxon>Gammaproteobacteria</taxon>
        <taxon>Pseudomonadales</taxon>
        <taxon>Pseudomonadaceae</taxon>
        <taxon>Pseudomonas</taxon>
    </lineage>
</organism>
<feature type="transmembrane region" description="Helical" evidence="1">
    <location>
        <begin position="43"/>
        <end position="64"/>
    </location>
</feature>
<sequence>MDAEIKKRLATLGGDDLINTYESVKSSQQVMRLPSSETDSLSIGYAVIIGTFAAIVDVIMDSMFREEMEKKHRERTPEEQAVLEAEAKKAMEEAGVEPGGEGGDPDSAMDWYRTLNEEMELRQGHKLRPKNHRILNHMNEEAVIQMLMKGEVGFGKFKIKLYPEMSYEAAKKIYDAHIRADRGTKQSLPLEIMSWLWEQGVKAGNPEKFGEANPLYKLLHAYMPNIDWAKLLNKVFHKEGVKNPIPEGSSLGEAMLKLYETGTLNERVFWTSDFGAAFGGAKRRIFITALLEVGVEIYAFAEGISLGFINLKDGIGSLVTKAKEWRAQPKYMDMRIAAQCVFCAGSSFKALVKGDPWNLNYFAFAAAMRHLWVYPRVQREHYDRLINLSQTYRSRNLAEFTARTGIRIRPTLTVIEGGKLMPKSLDDRLHNAGCQSTRVRVLASRYPDKLEPLINIYEELALRAEEDEDFMPKFDALCEAWYLGKVEDDYEAIKKLEKDLKAIR</sequence>
<reference evidence="3" key="1">
    <citation type="submission" date="2021-06" db="EMBL/GenBank/DDBJ databases">
        <title>Identification of Pseudomonas cichorii causing bacterial leaf black spot of flue-cured tobacco, a new disease in China.</title>
        <authorList>
            <person name="Lu C.-H."/>
        </authorList>
    </citation>
    <scope>NUCLEOTIDE SEQUENCE [LARGE SCALE GENOMIC DNA]</scope>
    <source>
        <strain evidence="3">LJ2</strain>
    </source>
</reference>
<proteinExistence type="predicted"/>
<evidence type="ECO:0000313" key="2">
    <source>
        <dbReference type="EMBL" id="QWU84260.1"/>
    </source>
</evidence>
<keyword evidence="1" id="KW-0472">Membrane</keyword>
<name>A0ABX8HW89_9PSED</name>
<protein>
    <submittedName>
        <fullName evidence="2">Uncharacterized protein</fullName>
    </submittedName>
</protein>
<dbReference type="Proteomes" id="UP000683401">
    <property type="component" value="Chromosome"/>
</dbReference>
<gene>
    <name evidence="2" type="ORF">KQP88_05630</name>
</gene>
<accession>A0ABX8HW89</accession>